<keyword evidence="2" id="KW-1185">Reference proteome</keyword>
<protein>
    <submittedName>
        <fullName evidence="1">TIGR02281 family clan AA aspartic protease</fullName>
        <ecNumber evidence="1">3.4.23.-</ecNumber>
    </submittedName>
</protein>
<dbReference type="SUPFAM" id="SSF50630">
    <property type="entry name" value="Acid proteases"/>
    <property type="match status" value="1"/>
</dbReference>
<comment type="caution">
    <text evidence="1">The sequence shown here is derived from an EMBL/GenBank/DDBJ whole genome shotgun (WGS) entry which is preliminary data.</text>
</comment>
<dbReference type="Gene3D" id="2.40.70.10">
    <property type="entry name" value="Acid Proteases"/>
    <property type="match status" value="1"/>
</dbReference>
<sequence>MLGGKPLLVVDGGAPKTVAVGDTWKGVKVVSTAGDQAVLEVGGRRQTLRVGESPGNFGGGPARPGGSRIVLSASSGGHFTSEGSINGRAAMFMVDTGATLVGLGATDAERLGIDYKAGQPVRMSTANGVVMGWQVKLPSVRLGDVEVREVDAVVGSGSMPYVLLGNSFLGRFSMRRDNEQMVLERRY</sequence>
<organism evidence="1 2">
    <name type="scientific">Ramlibacter pinisoli</name>
    <dbReference type="NCBI Taxonomy" id="2682844"/>
    <lineage>
        <taxon>Bacteria</taxon>
        <taxon>Pseudomonadati</taxon>
        <taxon>Pseudomonadota</taxon>
        <taxon>Betaproteobacteria</taxon>
        <taxon>Burkholderiales</taxon>
        <taxon>Comamonadaceae</taxon>
        <taxon>Ramlibacter</taxon>
    </lineage>
</organism>
<dbReference type="NCBIfam" id="TIGR02281">
    <property type="entry name" value="clan_AA_DTGA"/>
    <property type="match status" value="1"/>
</dbReference>
<evidence type="ECO:0000313" key="1">
    <source>
        <dbReference type="EMBL" id="MVQ32137.1"/>
    </source>
</evidence>
<dbReference type="GO" id="GO:0006508">
    <property type="term" value="P:proteolysis"/>
    <property type="evidence" value="ECO:0007669"/>
    <property type="project" value="UniProtKB-KW"/>
</dbReference>
<dbReference type="GO" id="GO:0008233">
    <property type="term" value="F:peptidase activity"/>
    <property type="evidence" value="ECO:0007669"/>
    <property type="project" value="UniProtKB-KW"/>
</dbReference>
<dbReference type="EMBL" id="WSEL01000009">
    <property type="protein sequence ID" value="MVQ32137.1"/>
    <property type="molecule type" value="Genomic_DNA"/>
</dbReference>
<name>A0A6N8IZ69_9BURK</name>
<dbReference type="CDD" id="cd05483">
    <property type="entry name" value="retropepsin_like_bacteria"/>
    <property type="match status" value="1"/>
</dbReference>
<dbReference type="InterPro" id="IPR021109">
    <property type="entry name" value="Peptidase_aspartic_dom_sf"/>
</dbReference>
<keyword evidence="1" id="KW-0645">Protease</keyword>
<dbReference type="Pfam" id="PF13975">
    <property type="entry name" value="gag-asp_proteas"/>
    <property type="match status" value="1"/>
</dbReference>
<dbReference type="InterPro" id="IPR034122">
    <property type="entry name" value="Retropepsin-like_bacterial"/>
</dbReference>
<proteinExistence type="predicted"/>
<accession>A0A6N8IZ69</accession>
<dbReference type="EC" id="3.4.23.-" evidence="1"/>
<dbReference type="InterPro" id="IPR011969">
    <property type="entry name" value="Clan_AA_Asp_peptidase_C"/>
</dbReference>
<gene>
    <name evidence="1" type="ORF">GON04_21955</name>
</gene>
<keyword evidence="1" id="KW-0378">Hydrolase</keyword>
<reference evidence="1 2" key="1">
    <citation type="submission" date="2019-12" db="EMBL/GenBank/DDBJ databases">
        <authorList>
            <person name="Huq M.A."/>
        </authorList>
    </citation>
    <scope>NUCLEOTIDE SEQUENCE [LARGE SCALE GENOMIC DNA]</scope>
    <source>
        <strain evidence="1 2">MAH-25</strain>
    </source>
</reference>
<evidence type="ECO:0000313" key="2">
    <source>
        <dbReference type="Proteomes" id="UP000469385"/>
    </source>
</evidence>
<dbReference type="AlphaFoldDB" id="A0A6N8IZ69"/>
<dbReference type="Proteomes" id="UP000469385">
    <property type="component" value="Unassembled WGS sequence"/>
</dbReference>